<feature type="transmembrane region" description="Helical" evidence="1">
    <location>
        <begin position="170"/>
        <end position="189"/>
    </location>
</feature>
<gene>
    <name evidence="2" type="ORF">P775_08945</name>
</gene>
<evidence type="ECO:0000256" key="1">
    <source>
        <dbReference type="SAM" id="Phobius"/>
    </source>
</evidence>
<proteinExistence type="predicted"/>
<comment type="caution">
    <text evidence="2">The sequence shown here is derived from an EMBL/GenBank/DDBJ whole genome shotgun (WGS) entry which is preliminary data.</text>
</comment>
<evidence type="ECO:0008006" key="4">
    <source>
        <dbReference type="Google" id="ProtNLM"/>
    </source>
</evidence>
<protein>
    <recommendedName>
        <fullName evidence="4">VPLPA-CTERM protein sorting domain-containing protein</fullName>
    </recommendedName>
</protein>
<dbReference type="EMBL" id="AWWI01000060">
    <property type="protein sequence ID" value="PIL20643.1"/>
    <property type="molecule type" value="Genomic_DNA"/>
</dbReference>
<dbReference type="GO" id="GO:0030246">
    <property type="term" value="F:carbohydrate binding"/>
    <property type="evidence" value="ECO:0007669"/>
    <property type="project" value="InterPro"/>
</dbReference>
<keyword evidence="3" id="KW-1185">Reference proteome</keyword>
<reference evidence="2 3" key="1">
    <citation type="submission" date="2013-09" db="EMBL/GenBank/DDBJ databases">
        <title>Genome sequencing of Phaeobacter antarcticus sp. nov. SM1211.</title>
        <authorList>
            <person name="Zhang X.-Y."/>
            <person name="Liu C."/>
            <person name="Chen X.-L."/>
            <person name="Xie B.-B."/>
            <person name="Qin Q.-L."/>
            <person name="Rong J.-C."/>
            <person name="Zhang Y.-Z."/>
        </authorList>
    </citation>
    <scope>NUCLEOTIDE SEQUENCE [LARGE SCALE GENOMIC DNA]</scope>
    <source>
        <strain evidence="2 3">SM1211</strain>
    </source>
</reference>
<name>A0A2G8RGL9_9RHOB</name>
<organism evidence="2 3">
    <name type="scientific">Puniceibacterium antarcticum</name>
    <dbReference type="NCBI Taxonomy" id="1206336"/>
    <lineage>
        <taxon>Bacteria</taxon>
        <taxon>Pseudomonadati</taxon>
        <taxon>Pseudomonadota</taxon>
        <taxon>Alphaproteobacteria</taxon>
        <taxon>Rhodobacterales</taxon>
        <taxon>Paracoccaceae</taxon>
        <taxon>Puniceibacterium</taxon>
    </lineage>
</organism>
<sequence>MIMLGFIRAVPLAVALILGAQGALAKTELPRELSCAVASVTGAESCAGIYSGNNSNSDLNGLFGVADWGKEYKIDSDHGSLSFGGTALTVSNRSKSWSLEGAGTYANLMFVLKGGNSYSAFLMDTSVLSGSWDTQSMLKGNGKRGPDLSHWSVYTQGTTTVGKPGVPSAVPLPAGVGLLMAALGGLGLMRRRKAA</sequence>
<dbReference type="SUPFAM" id="SSF49384">
    <property type="entry name" value="Carbohydrate-binding domain"/>
    <property type="match status" value="1"/>
</dbReference>
<evidence type="ECO:0000313" key="2">
    <source>
        <dbReference type="EMBL" id="PIL20643.1"/>
    </source>
</evidence>
<dbReference type="AlphaFoldDB" id="A0A2G8RGL9"/>
<keyword evidence="1" id="KW-0472">Membrane</keyword>
<dbReference type="InterPro" id="IPR008965">
    <property type="entry name" value="CBM2/CBM3_carb-bd_dom_sf"/>
</dbReference>
<evidence type="ECO:0000313" key="3">
    <source>
        <dbReference type="Proteomes" id="UP000231259"/>
    </source>
</evidence>
<dbReference type="Proteomes" id="UP000231259">
    <property type="component" value="Unassembled WGS sequence"/>
</dbReference>
<dbReference type="InterPro" id="IPR022472">
    <property type="entry name" value="VPLPA-CTERM"/>
</dbReference>
<dbReference type="RefSeq" id="WP_180287378.1">
    <property type="nucleotide sequence ID" value="NZ_AWWI01000060.1"/>
</dbReference>
<keyword evidence="1" id="KW-1133">Transmembrane helix</keyword>
<keyword evidence="1" id="KW-0812">Transmembrane</keyword>
<dbReference type="NCBIfam" id="TIGR03370">
    <property type="entry name" value="VPLPA-CTERM"/>
    <property type="match status" value="1"/>
</dbReference>
<accession>A0A2G8RGL9</accession>